<dbReference type="GO" id="GO:0046872">
    <property type="term" value="F:metal ion binding"/>
    <property type="evidence" value="ECO:0007669"/>
    <property type="project" value="UniProtKB-KW"/>
</dbReference>
<dbReference type="GO" id="GO:0051539">
    <property type="term" value="F:4 iron, 4 sulfur cluster binding"/>
    <property type="evidence" value="ECO:0007669"/>
    <property type="project" value="UniProtKB-KW"/>
</dbReference>
<proteinExistence type="predicted"/>
<dbReference type="SMART" id="SM00986">
    <property type="entry name" value="UDG"/>
    <property type="match status" value="1"/>
</dbReference>
<accession>M0ISE2</accession>
<evidence type="ECO:0000256" key="3">
    <source>
        <dbReference type="ARBA" id="ARBA00022763"/>
    </source>
</evidence>
<evidence type="ECO:0000256" key="4">
    <source>
        <dbReference type="ARBA" id="ARBA00022801"/>
    </source>
</evidence>
<keyword evidence="3" id="KW-0227">DNA damage</keyword>
<dbReference type="Proteomes" id="UP000011508">
    <property type="component" value="Unassembled WGS sequence"/>
</dbReference>
<comment type="caution">
    <text evidence="9">The sequence shown here is derived from an EMBL/GenBank/DDBJ whole genome shotgun (WGS) entry which is preliminary data.</text>
</comment>
<dbReference type="PANTHER" id="PTHR33693:SF1">
    <property type="entry name" value="TYPE-4 URACIL-DNA GLYCOSYLASE"/>
    <property type="match status" value="1"/>
</dbReference>
<dbReference type="Gene3D" id="3.40.470.10">
    <property type="entry name" value="Uracil-DNA glycosylase-like domain"/>
    <property type="match status" value="1"/>
</dbReference>
<keyword evidence="5" id="KW-0408">Iron</keyword>
<dbReference type="InterPro" id="IPR036895">
    <property type="entry name" value="Uracil-DNA_glycosylase-like_sf"/>
</dbReference>
<keyword evidence="4" id="KW-0378">Hydrolase</keyword>
<keyword evidence="7" id="KW-0234">DNA repair</keyword>
<dbReference type="PANTHER" id="PTHR33693">
    <property type="entry name" value="TYPE-5 URACIL-DNA GLYCOSYLASE"/>
    <property type="match status" value="1"/>
</dbReference>
<keyword evidence="2" id="KW-0479">Metal-binding</keyword>
<evidence type="ECO:0000256" key="6">
    <source>
        <dbReference type="ARBA" id="ARBA00023014"/>
    </source>
</evidence>
<keyword evidence="1" id="KW-0004">4Fe-4S</keyword>
<evidence type="ECO:0000256" key="2">
    <source>
        <dbReference type="ARBA" id="ARBA00022723"/>
    </source>
</evidence>
<organism evidence="9 10">
    <name type="scientific">Haloferax sulfurifontis ATCC BAA-897</name>
    <dbReference type="NCBI Taxonomy" id="662480"/>
    <lineage>
        <taxon>Archaea</taxon>
        <taxon>Methanobacteriati</taxon>
        <taxon>Methanobacteriota</taxon>
        <taxon>Stenosarchaea group</taxon>
        <taxon>Halobacteria</taxon>
        <taxon>Halobacteriales</taxon>
        <taxon>Haloferacaceae</taxon>
        <taxon>Haloferax</taxon>
    </lineage>
</organism>
<dbReference type="InterPro" id="IPR051536">
    <property type="entry name" value="UDG_Type-4/5"/>
</dbReference>
<dbReference type="PATRIC" id="fig|662480.6.peg.189"/>
<evidence type="ECO:0000256" key="5">
    <source>
        <dbReference type="ARBA" id="ARBA00023004"/>
    </source>
</evidence>
<dbReference type="GO" id="GO:0006281">
    <property type="term" value="P:DNA repair"/>
    <property type="evidence" value="ECO:0007669"/>
    <property type="project" value="UniProtKB-KW"/>
</dbReference>
<keyword evidence="10" id="KW-1185">Reference proteome</keyword>
<dbReference type="AlphaFoldDB" id="M0ISE2"/>
<dbReference type="SMART" id="SM00987">
    <property type="entry name" value="UreE_C"/>
    <property type="match status" value="1"/>
</dbReference>
<evidence type="ECO:0000256" key="1">
    <source>
        <dbReference type="ARBA" id="ARBA00022485"/>
    </source>
</evidence>
<protein>
    <submittedName>
        <fullName evidence="9">Uracil DNA glycosylase</fullName>
    </submittedName>
</protein>
<gene>
    <name evidence="9" type="ORF">C441_00934</name>
</gene>
<evidence type="ECO:0000313" key="10">
    <source>
        <dbReference type="Proteomes" id="UP000011508"/>
    </source>
</evidence>
<dbReference type="EMBL" id="AOLM01000003">
    <property type="protein sequence ID" value="ELZ98399.1"/>
    <property type="molecule type" value="Genomic_DNA"/>
</dbReference>
<name>M0ISE2_9EURY</name>
<keyword evidence="6" id="KW-0411">Iron-sulfur</keyword>
<dbReference type="Pfam" id="PF03167">
    <property type="entry name" value="UDG"/>
    <property type="match status" value="1"/>
</dbReference>
<evidence type="ECO:0000259" key="8">
    <source>
        <dbReference type="SMART" id="SM00986"/>
    </source>
</evidence>
<dbReference type="GO" id="GO:0097506">
    <property type="term" value="F:deaminated base DNA N-glycosylase activity"/>
    <property type="evidence" value="ECO:0007669"/>
    <property type="project" value="UniProtKB-ARBA"/>
</dbReference>
<sequence>MRPSCDRYVPGYGDANADFHVIGDHPGVHGGVETGIPFSGEAGERLFPALEDGELLAETGDEPTVNRTFLSYLHMCVPDGTPSAADYTDMERFFDAELRAIAAHVLLPVGAVATKHVLNNYTSVGWKTDVDMETLHGKELRGSGFLVLPIKDPAEWDDGDHDELVAGLLELQSTDFRRESDLGRFMPGADPYLVR</sequence>
<dbReference type="SUPFAM" id="SSF52141">
    <property type="entry name" value="Uracil-DNA glycosylase-like"/>
    <property type="match status" value="1"/>
</dbReference>
<reference evidence="9 10" key="1">
    <citation type="journal article" date="2014" name="PLoS Genet.">
        <title>Phylogenetically driven sequencing of extremely halophilic archaea reveals strategies for static and dynamic osmo-response.</title>
        <authorList>
            <person name="Becker E.A."/>
            <person name="Seitzer P.M."/>
            <person name="Tritt A."/>
            <person name="Larsen D."/>
            <person name="Krusor M."/>
            <person name="Yao A.I."/>
            <person name="Wu D."/>
            <person name="Madern D."/>
            <person name="Eisen J.A."/>
            <person name="Darling A.E."/>
            <person name="Facciotti M.T."/>
        </authorList>
    </citation>
    <scope>NUCLEOTIDE SEQUENCE [LARGE SCALE GENOMIC DNA]</scope>
    <source>
        <strain evidence="9 10">ATCC BAA-897</strain>
    </source>
</reference>
<evidence type="ECO:0000313" key="9">
    <source>
        <dbReference type="EMBL" id="ELZ98399.1"/>
    </source>
</evidence>
<dbReference type="InterPro" id="IPR005122">
    <property type="entry name" value="Uracil-DNA_glycosylase-like"/>
</dbReference>
<feature type="domain" description="Uracil-DNA glycosylase-like" evidence="8">
    <location>
        <begin position="10"/>
        <end position="169"/>
    </location>
</feature>
<evidence type="ECO:0000256" key="7">
    <source>
        <dbReference type="ARBA" id="ARBA00023204"/>
    </source>
</evidence>